<evidence type="ECO:0000256" key="2">
    <source>
        <dbReference type="ARBA" id="ARBA00022527"/>
    </source>
</evidence>
<dbReference type="SUPFAM" id="SSF56112">
    <property type="entry name" value="Protein kinase-like (PK-like)"/>
    <property type="match status" value="1"/>
</dbReference>
<dbReference type="InterPro" id="IPR008271">
    <property type="entry name" value="Ser/Thr_kinase_AS"/>
</dbReference>
<dbReference type="InterPro" id="IPR000719">
    <property type="entry name" value="Prot_kinase_dom"/>
</dbReference>
<dbReference type="PROSITE" id="PS00107">
    <property type="entry name" value="PROTEIN_KINASE_ATP"/>
    <property type="match status" value="1"/>
</dbReference>
<dbReference type="EC" id="2.7.11.1" evidence="1"/>
<accession>A0A4Q1RE94</accession>
<dbReference type="Gene3D" id="3.30.200.20">
    <property type="entry name" value="Phosphorylase Kinase, domain 1"/>
    <property type="match status" value="1"/>
</dbReference>
<evidence type="ECO:0000256" key="4">
    <source>
        <dbReference type="ARBA" id="ARBA00022741"/>
    </source>
</evidence>
<evidence type="ECO:0000256" key="3">
    <source>
        <dbReference type="ARBA" id="ARBA00022679"/>
    </source>
</evidence>
<dbReference type="InterPro" id="IPR017441">
    <property type="entry name" value="Protein_kinase_ATP_BS"/>
</dbReference>
<dbReference type="SMART" id="SM00220">
    <property type="entry name" value="S_TKc"/>
    <property type="match status" value="1"/>
</dbReference>
<evidence type="ECO:0000313" key="11">
    <source>
        <dbReference type="EMBL" id="RXS73829.1"/>
    </source>
</evidence>
<dbReference type="GO" id="GO:0004674">
    <property type="term" value="F:protein serine/threonine kinase activity"/>
    <property type="evidence" value="ECO:0007669"/>
    <property type="project" value="UniProtKB-KW"/>
</dbReference>
<dbReference type="PROSITE" id="PS50011">
    <property type="entry name" value="PROTEIN_KINASE_DOM"/>
    <property type="match status" value="1"/>
</dbReference>
<dbReference type="GO" id="GO:0005524">
    <property type="term" value="F:ATP binding"/>
    <property type="evidence" value="ECO:0007669"/>
    <property type="project" value="UniProtKB-UniRule"/>
</dbReference>
<keyword evidence="4 9" id="KW-0547">Nucleotide-binding</keyword>
<dbReference type="Proteomes" id="UP000290106">
    <property type="component" value="Unassembled WGS sequence"/>
</dbReference>
<organism evidence="11 12">
    <name type="scientific">Blautia faecicola</name>
    <dbReference type="NCBI Taxonomy" id="2509240"/>
    <lineage>
        <taxon>Bacteria</taxon>
        <taxon>Bacillati</taxon>
        <taxon>Bacillota</taxon>
        <taxon>Clostridia</taxon>
        <taxon>Lachnospirales</taxon>
        <taxon>Lachnospiraceae</taxon>
        <taxon>Blautia</taxon>
    </lineage>
</organism>
<name>A0A4Q1RE94_9FIRM</name>
<dbReference type="Gene3D" id="1.10.510.10">
    <property type="entry name" value="Transferase(Phosphotransferase) domain 1"/>
    <property type="match status" value="1"/>
</dbReference>
<evidence type="ECO:0000256" key="6">
    <source>
        <dbReference type="ARBA" id="ARBA00022840"/>
    </source>
</evidence>
<dbReference type="EMBL" id="SDKC01000001">
    <property type="protein sequence ID" value="RXS73829.1"/>
    <property type="molecule type" value="Genomic_DNA"/>
</dbReference>
<dbReference type="OrthoDB" id="9788659at2"/>
<keyword evidence="6 9" id="KW-0067">ATP-binding</keyword>
<dbReference type="Pfam" id="PF00069">
    <property type="entry name" value="Pkinase"/>
    <property type="match status" value="1"/>
</dbReference>
<evidence type="ECO:0000256" key="9">
    <source>
        <dbReference type="PROSITE-ProRule" id="PRU10141"/>
    </source>
</evidence>
<dbReference type="PANTHER" id="PTHR24363:SF0">
    <property type="entry name" value="SERINE_THREONINE KINASE LIKE DOMAIN CONTAINING 1"/>
    <property type="match status" value="1"/>
</dbReference>
<dbReference type="RefSeq" id="WP_129256707.1">
    <property type="nucleotide sequence ID" value="NZ_SDKC01000001.1"/>
</dbReference>
<gene>
    <name evidence="11" type="ORF">ETP43_00215</name>
</gene>
<feature type="domain" description="Protein kinase" evidence="10">
    <location>
        <begin position="12"/>
        <end position="284"/>
    </location>
</feature>
<evidence type="ECO:0000256" key="7">
    <source>
        <dbReference type="ARBA" id="ARBA00047899"/>
    </source>
</evidence>
<dbReference type="CDD" id="cd14014">
    <property type="entry name" value="STKc_PknB_like"/>
    <property type="match status" value="1"/>
</dbReference>
<keyword evidence="3" id="KW-0808">Transferase</keyword>
<comment type="caution">
    <text evidence="11">The sequence shown here is derived from an EMBL/GenBank/DDBJ whole genome shotgun (WGS) entry which is preliminary data.</text>
</comment>
<comment type="catalytic activity">
    <reaction evidence="7">
        <text>L-threonyl-[protein] + ATP = O-phospho-L-threonyl-[protein] + ADP + H(+)</text>
        <dbReference type="Rhea" id="RHEA:46608"/>
        <dbReference type="Rhea" id="RHEA-COMP:11060"/>
        <dbReference type="Rhea" id="RHEA-COMP:11605"/>
        <dbReference type="ChEBI" id="CHEBI:15378"/>
        <dbReference type="ChEBI" id="CHEBI:30013"/>
        <dbReference type="ChEBI" id="CHEBI:30616"/>
        <dbReference type="ChEBI" id="CHEBI:61977"/>
        <dbReference type="ChEBI" id="CHEBI:456216"/>
        <dbReference type="EC" id="2.7.11.1"/>
    </reaction>
</comment>
<keyword evidence="12" id="KW-1185">Reference proteome</keyword>
<sequence length="599" mass="66783">MLEIGSVIDGKYKILNQIGQGGMSVVYLALNERANKTWAIKEVRKDGVQDFATVKQGLIAETDTLKKLNHKYLPSIIDVIDDEDTFLIVMDYIEGKSLNKVLKESMEQTGLPIGIEDVLSWGIQLCDVLNYLHTREQPIVYRDLKPSNIMLRPNGEITLIDFGTAREFKIENIEDTTSLGTPGYAAPEQYGSQNHKGKARPQSDIYCLGATLHHLITGRNPAESPFHFLPITQCRTTLLEETPREFRNELLGLEMILTKCTQQEPEQRYQNCAQLQYDLEHPEELGLPYRRKLKNKMLAFSASLALAAVLGAGSLTGAALAKNTETSGYDYYVESAQTASTQEKLICYKKAIALNPEAEDAWLGLVNAVGEDNTFTSEEESYILSILSSRDNGRTKDNKTLFQKNEAGYVRFAYNMGMLYYYTEGTGQNKASAGGWFDIVSKADLNSLDLGEDEDKKTAWKTRSDILGKISAYNSKIGQTNQAGDAQVSYKDYWEDLMALMSDDIAGQDNVITELRLYNEIVYQICTHYDAFREAGLTQNKMQEALDRITEAVNAADVTDNPVAKELKENILDAAVLGEKQIQAMFAANAVTPSEGGEE</sequence>
<evidence type="ECO:0000256" key="1">
    <source>
        <dbReference type="ARBA" id="ARBA00012513"/>
    </source>
</evidence>
<evidence type="ECO:0000313" key="12">
    <source>
        <dbReference type="Proteomes" id="UP000290106"/>
    </source>
</evidence>
<evidence type="ECO:0000256" key="8">
    <source>
        <dbReference type="ARBA" id="ARBA00048679"/>
    </source>
</evidence>
<comment type="catalytic activity">
    <reaction evidence="8">
        <text>L-seryl-[protein] + ATP = O-phospho-L-seryl-[protein] + ADP + H(+)</text>
        <dbReference type="Rhea" id="RHEA:17989"/>
        <dbReference type="Rhea" id="RHEA-COMP:9863"/>
        <dbReference type="Rhea" id="RHEA-COMP:11604"/>
        <dbReference type="ChEBI" id="CHEBI:15378"/>
        <dbReference type="ChEBI" id="CHEBI:29999"/>
        <dbReference type="ChEBI" id="CHEBI:30616"/>
        <dbReference type="ChEBI" id="CHEBI:83421"/>
        <dbReference type="ChEBI" id="CHEBI:456216"/>
        <dbReference type="EC" id="2.7.11.1"/>
    </reaction>
</comment>
<dbReference type="PROSITE" id="PS00108">
    <property type="entry name" value="PROTEIN_KINASE_ST"/>
    <property type="match status" value="1"/>
</dbReference>
<dbReference type="AlphaFoldDB" id="A0A4Q1RE94"/>
<feature type="binding site" evidence="9">
    <location>
        <position position="41"/>
    </location>
    <ligand>
        <name>ATP</name>
        <dbReference type="ChEBI" id="CHEBI:30616"/>
    </ligand>
</feature>
<evidence type="ECO:0000256" key="5">
    <source>
        <dbReference type="ARBA" id="ARBA00022777"/>
    </source>
</evidence>
<proteinExistence type="predicted"/>
<keyword evidence="2 11" id="KW-0723">Serine/threonine-protein kinase</keyword>
<dbReference type="PANTHER" id="PTHR24363">
    <property type="entry name" value="SERINE/THREONINE PROTEIN KINASE"/>
    <property type="match status" value="1"/>
</dbReference>
<keyword evidence="5 11" id="KW-0418">Kinase</keyword>
<dbReference type="InterPro" id="IPR011009">
    <property type="entry name" value="Kinase-like_dom_sf"/>
</dbReference>
<evidence type="ECO:0000259" key="10">
    <source>
        <dbReference type="PROSITE" id="PS50011"/>
    </source>
</evidence>
<reference evidence="11 12" key="1">
    <citation type="submission" date="2019-01" db="EMBL/GenBank/DDBJ databases">
        <title>Blautia sp. nov. KGMB01111 isolated human feces.</title>
        <authorList>
            <person name="Park J.-E."/>
            <person name="Kim J.-S."/>
            <person name="Park S.-H."/>
        </authorList>
    </citation>
    <scope>NUCLEOTIDE SEQUENCE [LARGE SCALE GENOMIC DNA]</scope>
    <source>
        <strain evidence="11 12">KGMB01111</strain>
    </source>
</reference>
<protein>
    <recommendedName>
        <fullName evidence="1">non-specific serine/threonine protein kinase</fullName>
        <ecNumber evidence="1">2.7.11.1</ecNumber>
    </recommendedName>
</protein>